<organism evidence="3 4">
    <name type="scientific">Marine Group III euryarchaeote CG-Epi2</name>
    <dbReference type="NCBI Taxonomy" id="1888996"/>
    <lineage>
        <taxon>Archaea</taxon>
        <taxon>Methanobacteriati</taxon>
        <taxon>Thermoplasmatota</taxon>
        <taxon>Thermoplasmata</taxon>
        <taxon>Candidatus Thermoprofundales</taxon>
    </lineage>
</organism>
<reference evidence="3 4" key="1">
    <citation type="submission" date="2016-08" db="EMBL/GenBank/DDBJ databases">
        <title>New Insights into Marine Group III Euryarchaeota, from dark to light.</title>
        <authorList>
            <person name="Haro-Moreno J.M."/>
            <person name="Rodriguez-Valera F."/>
            <person name="Lopez-Garcia P."/>
            <person name="Moreira D."/>
            <person name="Martin-Cuadrado A.B."/>
        </authorList>
    </citation>
    <scope>NUCLEOTIDE SEQUENCE [LARGE SCALE GENOMIC DNA]</scope>
    <source>
        <strain evidence="3">CG-Epi2</strain>
    </source>
</reference>
<feature type="transmembrane region" description="Helical" evidence="2">
    <location>
        <begin position="238"/>
        <end position="256"/>
    </location>
</feature>
<dbReference type="InterPro" id="IPR026898">
    <property type="entry name" value="PrsW"/>
</dbReference>
<feature type="transmembrane region" description="Helical" evidence="2">
    <location>
        <begin position="12"/>
        <end position="42"/>
    </location>
</feature>
<evidence type="ECO:0000256" key="1">
    <source>
        <dbReference type="SAM" id="MobiDB-lite"/>
    </source>
</evidence>
<evidence type="ECO:0000313" key="4">
    <source>
        <dbReference type="Proteomes" id="UP000183615"/>
    </source>
</evidence>
<feature type="transmembrane region" description="Helical" evidence="2">
    <location>
        <begin position="165"/>
        <end position="191"/>
    </location>
</feature>
<dbReference type="PANTHER" id="PTHR36844:SF1">
    <property type="entry name" value="PROTEASE PRSW"/>
    <property type="match status" value="1"/>
</dbReference>
<feature type="transmembrane region" description="Helical" evidence="2">
    <location>
        <begin position="137"/>
        <end position="159"/>
    </location>
</feature>
<gene>
    <name evidence="3" type="ORF">BET99_04810</name>
</gene>
<name>A0A1J5TMV5_9ARCH</name>
<dbReference type="GO" id="GO:0008233">
    <property type="term" value="F:peptidase activity"/>
    <property type="evidence" value="ECO:0007669"/>
    <property type="project" value="InterPro"/>
</dbReference>
<dbReference type="Pfam" id="PF13367">
    <property type="entry name" value="PrsW-protease"/>
    <property type="match status" value="1"/>
</dbReference>
<keyword evidence="2" id="KW-0472">Membrane</keyword>
<feature type="transmembrane region" description="Helical" evidence="2">
    <location>
        <begin position="63"/>
        <end position="87"/>
    </location>
</feature>
<evidence type="ECO:0000256" key="2">
    <source>
        <dbReference type="SAM" id="Phobius"/>
    </source>
</evidence>
<dbReference type="EMBL" id="MIYZ01000019">
    <property type="protein sequence ID" value="OIR22273.1"/>
    <property type="molecule type" value="Genomic_DNA"/>
</dbReference>
<evidence type="ECO:0008006" key="5">
    <source>
        <dbReference type="Google" id="ProtNLM"/>
    </source>
</evidence>
<feature type="region of interest" description="Disordered" evidence="1">
    <location>
        <begin position="285"/>
        <end position="315"/>
    </location>
</feature>
<dbReference type="PANTHER" id="PTHR36844">
    <property type="entry name" value="PROTEASE PRSW"/>
    <property type="match status" value="1"/>
</dbReference>
<feature type="transmembrane region" description="Helical" evidence="2">
    <location>
        <begin position="99"/>
        <end position="116"/>
    </location>
</feature>
<keyword evidence="2" id="KW-0812">Transmembrane</keyword>
<evidence type="ECO:0000313" key="3">
    <source>
        <dbReference type="EMBL" id="OIR22273.1"/>
    </source>
</evidence>
<keyword evidence="2" id="KW-1133">Transmembrane helix</keyword>
<feature type="compositionally biased region" description="Polar residues" evidence="1">
    <location>
        <begin position="305"/>
        <end position="315"/>
    </location>
</feature>
<sequence length="349" mass="37957">MELSRKQWIFVVILVLGFIAMGGVAGFLFAAILSFVPAYYYLRSIRDSEKKGKEPWDALKLAFAWGAISGVFLAIVFNGLGISLLLIFLSEGSPDYDNLVLILSVVVVAPIVEEFVKPIVMFRNSSVRSNIDEVEDGLVYGAACGLGFGATENVLYGLSEEAVSVGYLGILAVVILRTVSSILLHLVATSFTGHGISKYLVEGQPFTVVLKYYFLAVLIHAAWNGAAVYSMIYTDNFGGVLVLIFSIMLAVGGLEFSKRRIREIDLEGSNIFSNQIRSTEVSKTWGDSSKWDKPAGASSEVISKEGSTSPTLYSSTDTTPAENWFSNIDWKSALGTGIFLLFILGDMLI</sequence>
<dbReference type="AlphaFoldDB" id="A0A1J5TMV5"/>
<proteinExistence type="predicted"/>
<dbReference type="Proteomes" id="UP000183615">
    <property type="component" value="Unassembled WGS sequence"/>
</dbReference>
<comment type="caution">
    <text evidence="3">The sequence shown here is derived from an EMBL/GenBank/DDBJ whole genome shotgun (WGS) entry which is preliminary data.</text>
</comment>
<protein>
    <recommendedName>
        <fullName evidence="5">Protease PrsW</fullName>
    </recommendedName>
</protein>
<accession>A0A1J5TMV5</accession>
<feature type="transmembrane region" description="Helical" evidence="2">
    <location>
        <begin position="212"/>
        <end position="232"/>
    </location>
</feature>